<comment type="caution">
    <text evidence="2">The sequence shown here is derived from an EMBL/GenBank/DDBJ whole genome shotgun (WGS) entry which is preliminary data.</text>
</comment>
<evidence type="ECO:0000256" key="1">
    <source>
        <dbReference type="SAM" id="SignalP"/>
    </source>
</evidence>
<organism evidence="2 3">
    <name type="scientific">Streptomyces broussonetiae</name>
    <dbReference type="NCBI Taxonomy" id="2686304"/>
    <lineage>
        <taxon>Bacteria</taxon>
        <taxon>Bacillati</taxon>
        <taxon>Actinomycetota</taxon>
        <taxon>Actinomycetes</taxon>
        <taxon>Kitasatosporales</taxon>
        <taxon>Streptomycetaceae</taxon>
        <taxon>Streptomyces</taxon>
    </lineage>
</organism>
<evidence type="ECO:0008006" key="4">
    <source>
        <dbReference type="Google" id="ProtNLM"/>
    </source>
</evidence>
<dbReference type="Proteomes" id="UP001585080">
    <property type="component" value="Unassembled WGS sequence"/>
</dbReference>
<evidence type="ECO:0000313" key="2">
    <source>
        <dbReference type="EMBL" id="MFB8774880.1"/>
    </source>
</evidence>
<feature type="signal peptide" evidence="1">
    <location>
        <begin position="1"/>
        <end position="29"/>
    </location>
</feature>
<feature type="chain" id="PRO_5046201008" description="RdlA protein" evidence="1">
    <location>
        <begin position="30"/>
        <end position="143"/>
    </location>
</feature>
<keyword evidence="1" id="KW-0732">Signal</keyword>
<proteinExistence type="predicted"/>
<sequence length="143" mass="13576">MFRSRLAAATVTAAMAAGVVAGVAPLAAAAPAESAAASAPAKAALTCVSDLEAAQVSNNAAIVASQANDPSGARNHNLATATHLVSAIGSCQGQPQVVGTNVLAATAANATALVYNLLGVTASGLAAEQATASAISQALANAI</sequence>
<keyword evidence="3" id="KW-1185">Reference proteome</keyword>
<dbReference type="RefSeq" id="WP_376733567.1">
    <property type="nucleotide sequence ID" value="NZ_JAYMRP010000016.1"/>
</dbReference>
<dbReference type="EMBL" id="JAYMRP010000016">
    <property type="protein sequence ID" value="MFB8774880.1"/>
    <property type="molecule type" value="Genomic_DNA"/>
</dbReference>
<name>A0ABV5EDE5_9ACTN</name>
<protein>
    <recommendedName>
        <fullName evidence="4">RdlA protein</fullName>
    </recommendedName>
</protein>
<reference evidence="2 3" key="1">
    <citation type="submission" date="2024-01" db="EMBL/GenBank/DDBJ databases">
        <title>Genome mining of biosynthetic gene clusters to explore secondary metabolites of Streptomyces sp.</title>
        <authorList>
            <person name="Baig A."/>
            <person name="Ajitkumar Shintre N."/>
            <person name="Kumar H."/>
            <person name="Anbarasu A."/>
            <person name="Ramaiah S."/>
        </authorList>
    </citation>
    <scope>NUCLEOTIDE SEQUENCE [LARGE SCALE GENOMIC DNA]</scope>
    <source>
        <strain evidence="2 3">A57</strain>
    </source>
</reference>
<gene>
    <name evidence="2" type="ORF">VSS16_19455</name>
</gene>
<evidence type="ECO:0000313" key="3">
    <source>
        <dbReference type="Proteomes" id="UP001585080"/>
    </source>
</evidence>
<accession>A0ABV5EDE5</accession>